<organism evidence="3 4">
    <name type="scientific">Actinomyces naeslundii</name>
    <dbReference type="NCBI Taxonomy" id="1655"/>
    <lineage>
        <taxon>Bacteria</taxon>
        <taxon>Bacillati</taxon>
        <taxon>Actinomycetota</taxon>
        <taxon>Actinomycetes</taxon>
        <taxon>Actinomycetales</taxon>
        <taxon>Actinomycetaceae</taxon>
        <taxon>Actinomyces</taxon>
    </lineage>
</organism>
<feature type="region of interest" description="Disordered" evidence="1">
    <location>
        <begin position="51"/>
        <end position="77"/>
    </location>
</feature>
<dbReference type="EMBL" id="MSKX01000041">
    <property type="protein sequence ID" value="OLO80677.1"/>
    <property type="molecule type" value="Genomic_DNA"/>
</dbReference>
<protein>
    <recommendedName>
        <fullName evidence="5">Secreted protein</fullName>
    </recommendedName>
</protein>
<evidence type="ECO:0000313" key="4">
    <source>
        <dbReference type="Proteomes" id="UP000186781"/>
    </source>
</evidence>
<keyword evidence="2" id="KW-0812">Transmembrane</keyword>
<keyword evidence="4" id="KW-1185">Reference proteome</keyword>
<evidence type="ECO:0000256" key="1">
    <source>
        <dbReference type="SAM" id="MobiDB-lite"/>
    </source>
</evidence>
<comment type="caution">
    <text evidence="3">The sequence shown here is derived from an EMBL/GenBank/DDBJ whole genome shotgun (WGS) entry which is preliminary data.</text>
</comment>
<gene>
    <name evidence="3" type="ORF">BKH13_12830</name>
</gene>
<sequence>MLRKVFDWWSWTWSRARRGTRFVMVAVGVFVLVVVMVAGLVWVGANTDRLPSPGGAKGPGPTVSPGASAPASVSAAPGDSGYVTSSTGMDFGSSLPRLGASPFAKTTDPKVFALSVQASVGYDYSSVQPADPGAETTRITDSWLAGMTGEDGPLGTEKHRILRQAVKDSISPDYVAYQIEARERDEVDVLGVLDTDNTALRNDVGNDIYLTVTQNRETLHALTTTARIKTTTKQVHDVSGFVRTTETALSMIVRCDPNVNGGVCELVGIVGGGSA</sequence>
<keyword evidence="2" id="KW-1133">Transmembrane helix</keyword>
<feature type="compositionally biased region" description="Low complexity" evidence="1">
    <location>
        <begin position="59"/>
        <end position="77"/>
    </location>
</feature>
<reference evidence="3 4" key="1">
    <citation type="submission" date="2016-12" db="EMBL/GenBank/DDBJ databases">
        <title>Genomic comparison of strains in the 'Actinomyces naeslundii' group.</title>
        <authorList>
            <person name="Mughal S.R."/>
            <person name="Do T."/>
            <person name="Gilbert S.C."/>
            <person name="Witherden E.A."/>
            <person name="Didelot X."/>
            <person name="Beighton D."/>
        </authorList>
    </citation>
    <scope>NUCLEOTIDE SEQUENCE [LARGE SCALE GENOMIC DNA]</scope>
    <source>
        <strain evidence="3 4">WE6B-3</strain>
    </source>
</reference>
<evidence type="ECO:0000256" key="2">
    <source>
        <dbReference type="SAM" id="Phobius"/>
    </source>
</evidence>
<name>A0ABX3EYI7_ACTNA</name>
<proteinExistence type="predicted"/>
<accession>A0ABX3EYI7</accession>
<keyword evidence="2" id="KW-0472">Membrane</keyword>
<dbReference type="Proteomes" id="UP000186781">
    <property type="component" value="Unassembled WGS sequence"/>
</dbReference>
<evidence type="ECO:0000313" key="3">
    <source>
        <dbReference type="EMBL" id="OLO80677.1"/>
    </source>
</evidence>
<evidence type="ECO:0008006" key="5">
    <source>
        <dbReference type="Google" id="ProtNLM"/>
    </source>
</evidence>
<feature type="transmembrane region" description="Helical" evidence="2">
    <location>
        <begin position="21"/>
        <end position="43"/>
    </location>
</feature>